<feature type="transmembrane region" description="Helical" evidence="2">
    <location>
        <begin position="21"/>
        <end position="41"/>
    </location>
</feature>
<feature type="compositionally biased region" description="Polar residues" evidence="1">
    <location>
        <begin position="117"/>
        <end position="138"/>
    </location>
</feature>
<accession>A0A067PBT6</accession>
<dbReference type="HOGENOM" id="CLU_1859995_0_0_1"/>
<dbReference type="InParanoid" id="A0A067PBT6"/>
<evidence type="ECO:0000313" key="4">
    <source>
        <dbReference type="Proteomes" id="UP000027265"/>
    </source>
</evidence>
<evidence type="ECO:0000256" key="2">
    <source>
        <dbReference type="SAM" id="Phobius"/>
    </source>
</evidence>
<gene>
    <name evidence="3" type="ORF">JAAARDRAFT_73617</name>
</gene>
<proteinExistence type="predicted"/>
<keyword evidence="2" id="KW-0812">Transmembrane</keyword>
<evidence type="ECO:0008006" key="5">
    <source>
        <dbReference type="Google" id="ProtNLM"/>
    </source>
</evidence>
<protein>
    <recommendedName>
        <fullName evidence="5">Transmembrane protein</fullName>
    </recommendedName>
</protein>
<evidence type="ECO:0000313" key="3">
    <source>
        <dbReference type="EMBL" id="KDQ51310.1"/>
    </source>
</evidence>
<organism evidence="3 4">
    <name type="scientific">Jaapia argillacea MUCL 33604</name>
    <dbReference type="NCBI Taxonomy" id="933084"/>
    <lineage>
        <taxon>Eukaryota</taxon>
        <taxon>Fungi</taxon>
        <taxon>Dikarya</taxon>
        <taxon>Basidiomycota</taxon>
        <taxon>Agaricomycotina</taxon>
        <taxon>Agaricomycetes</taxon>
        <taxon>Agaricomycetidae</taxon>
        <taxon>Jaapiales</taxon>
        <taxon>Jaapiaceae</taxon>
        <taxon>Jaapia</taxon>
    </lineage>
</organism>
<dbReference type="AlphaFoldDB" id="A0A067PBT6"/>
<keyword evidence="2" id="KW-1133">Transmembrane helix</keyword>
<evidence type="ECO:0000256" key="1">
    <source>
        <dbReference type="SAM" id="MobiDB-lite"/>
    </source>
</evidence>
<keyword evidence="2" id="KW-0472">Membrane</keyword>
<feature type="transmembrane region" description="Helical" evidence="2">
    <location>
        <begin position="47"/>
        <end position="66"/>
    </location>
</feature>
<feature type="non-terminal residue" evidence="3">
    <location>
        <position position="138"/>
    </location>
</feature>
<dbReference type="EMBL" id="KL197749">
    <property type="protein sequence ID" value="KDQ51310.1"/>
    <property type="molecule type" value="Genomic_DNA"/>
</dbReference>
<reference evidence="4" key="1">
    <citation type="journal article" date="2014" name="Proc. Natl. Acad. Sci. U.S.A.">
        <title>Extensive sampling of basidiomycete genomes demonstrates inadequacy of the white-rot/brown-rot paradigm for wood decay fungi.</title>
        <authorList>
            <person name="Riley R."/>
            <person name="Salamov A.A."/>
            <person name="Brown D.W."/>
            <person name="Nagy L.G."/>
            <person name="Floudas D."/>
            <person name="Held B.W."/>
            <person name="Levasseur A."/>
            <person name="Lombard V."/>
            <person name="Morin E."/>
            <person name="Otillar R."/>
            <person name="Lindquist E.A."/>
            <person name="Sun H."/>
            <person name="LaButti K.M."/>
            <person name="Schmutz J."/>
            <person name="Jabbour D."/>
            <person name="Luo H."/>
            <person name="Baker S.E."/>
            <person name="Pisabarro A.G."/>
            <person name="Walton J.D."/>
            <person name="Blanchette R.A."/>
            <person name="Henrissat B."/>
            <person name="Martin F."/>
            <person name="Cullen D."/>
            <person name="Hibbett D.S."/>
            <person name="Grigoriev I.V."/>
        </authorList>
    </citation>
    <scope>NUCLEOTIDE SEQUENCE [LARGE SCALE GENOMIC DNA]</scope>
    <source>
        <strain evidence="4">MUCL 33604</strain>
    </source>
</reference>
<sequence>MTISLHTPLSLHALSTPQCQRVIAGLIVTIGSTFAAVYSVVVGHKGIALVSSLFSISAGIATSWSIKDDILNICLGMRKQVSRQVSAERGECAPEIPQLPYHRSSIHELKPNDVLRTRNSQSKDSTPTADATTELHSA</sequence>
<dbReference type="Proteomes" id="UP000027265">
    <property type="component" value="Unassembled WGS sequence"/>
</dbReference>
<name>A0A067PBT6_9AGAM</name>
<keyword evidence="4" id="KW-1185">Reference proteome</keyword>
<feature type="region of interest" description="Disordered" evidence="1">
    <location>
        <begin position="113"/>
        <end position="138"/>
    </location>
</feature>